<keyword evidence="1" id="KW-0175">Coiled coil</keyword>
<protein>
    <submittedName>
        <fullName evidence="2">Uncharacterized protein</fullName>
    </submittedName>
</protein>
<dbReference type="OrthoDB" id="774313at2759"/>
<accession>A0A5J9WJ75</accession>
<keyword evidence="3" id="KW-1185">Reference proteome</keyword>
<feature type="coiled-coil region" evidence="1">
    <location>
        <begin position="155"/>
        <end position="284"/>
    </location>
</feature>
<proteinExistence type="predicted"/>
<reference evidence="2 3" key="1">
    <citation type="journal article" date="2019" name="Sci. Rep.">
        <title>A high-quality genome of Eragrostis curvula grass provides insights into Poaceae evolution and supports new strategies to enhance forage quality.</title>
        <authorList>
            <person name="Carballo J."/>
            <person name="Santos B.A.C.M."/>
            <person name="Zappacosta D."/>
            <person name="Garbus I."/>
            <person name="Selva J.P."/>
            <person name="Gallo C.A."/>
            <person name="Diaz A."/>
            <person name="Albertini E."/>
            <person name="Caccamo M."/>
            <person name="Echenique V."/>
        </authorList>
    </citation>
    <scope>NUCLEOTIDE SEQUENCE [LARGE SCALE GENOMIC DNA]</scope>
    <source>
        <strain evidence="3">cv. Victoria</strain>
        <tissue evidence="2">Leaf</tissue>
    </source>
</reference>
<organism evidence="2 3">
    <name type="scientific">Eragrostis curvula</name>
    <name type="common">weeping love grass</name>
    <dbReference type="NCBI Taxonomy" id="38414"/>
    <lineage>
        <taxon>Eukaryota</taxon>
        <taxon>Viridiplantae</taxon>
        <taxon>Streptophyta</taxon>
        <taxon>Embryophyta</taxon>
        <taxon>Tracheophyta</taxon>
        <taxon>Spermatophyta</taxon>
        <taxon>Magnoliopsida</taxon>
        <taxon>Liliopsida</taxon>
        <taxon>Poales</taxon>
        <taxon>Poaceae</taxon>
        <taxon>PACMAD clade</taxon>
        <taxon>Chloridoideae</taxon>
        <taxon>Eragrostideae</taxon>
        <taxon>Eragrostidinae</taxon>
        <taxon>Eragrostis</taxon>
    </lineage>
</organism>
<feature type="non-terminal residue" evidence="2">
    <location>
        <position position="1"/>
    </location>
</feature>
<dbReference type="Proteomes" id="UP000324897">
    <property type="component" value="Chromosome 5"/>
</dbReference>
<dbReference type="AlphaFoldDB" id="A0A5J9WJ75"/>
<name>A0A5J9WJ75_9POAL</name>
<dbReference type="EMBL" id="RWGY01000004">
    <property type="protein sequence ID" value="TVU48121.1"/>
    <property type="molecule type" value="Genomic_DNA"/>
</dbReference>
<evidence type="ECO:0000313" key="3">
    <source>
        <dbReference type="Proteomes" id="UP000324897"/>
    </source>
</evidence>
<dbReference type="Gramene" id="TVU48121">
    <property type="protein sequence ID" value="TVU48121"/>
    <property type="gene ID" value="EJB05_07746"/>
</dbReference>
<dbReference type="PANTHER" id="PTHR35164">
    <property type="entry name" value="EXPRESSED PROTEIN"/>
    <property type="match status" value="1"/>
</dbReference>
<sequence>MEQQQQQQGRPEMEQQVAQLRAELRKVRDERDRAHRVLEVTEWKALASANDRTTIETLEAELEASRDSEKRMLDSLALQTKQLELTKISLEEARLEIATLHDTVRTLEAAARTATSTTPRGRHDRDLQRVHGELRVALAAEEKSKKAMEEFVMALKEVNGELHATRQQLARAQHEAETARMEADRMHVSARRKDDKLRALADEAARLRADAEESFAAWRGKEAGFTACMKAHEAELADARRENARLVESQRSGRAEVSKLRDILRQAVKDTKVVKEALEEARAENALLKGLVGDKDKAVKCTKQELENLRVSEAAARNSVKELQSILEATSSSPTAAMAAAAKMDVVVESPSPRGRVAVPVLDKYPSDSKIRPPAGLTRPQRMSETFEGSVYDIFGSAEDQKGEVAGLFSSMPRFPGRRRVAMRKVGSLFRWKSFNK</sequence>
<feature type="coiled-coil region" evidence="1">
    <location>
        <begin position="10"/>
        <end position="37"/>
    </location>
</feature>
<gene>
    <name evidence="2" type="ORF">EJB05_07746</name>
</gene>
<comment type="caution">
    <text evidence="2">The sequence shown here is derived from an EMBL/GenBank/DDBJ whole genome shotgun (WGS) entry which is preliminary data.</text>
</comment>
<evidence type="ECO:0000313" key="2">
    <source>
        <dbReference type="EMBL" id="TVU48121.1"/>
    </source>
</evidence>
<evidence type="ECO:0000256" key="1">
    <source>
        <dbReference type="SAM" id="Coils"/>
    </source>
</evidence>
<dbReference type="PANTHER" id="PTHR35164:SF9">
    <property type="entry name" value="EXPRESSED PROTEIN"/>
    <property type="match status" value="1"/>
</dbReference>